<dbReference type="Proteomes" id="UP000292082">
    <property type="component" value="Unassembled WGS sequence"/>
</dbReference>
<dbReference type="EMBL" id="ML143427">
    <property type="protein sequence ID" value="TBU27869.1"/>
    <property type="molecule type" value="Genomic_DNA"/>
</dbReference>
<dbReference type="Pfam" id="PF01636">
    <property type="entry name" value="APH"/>
    <property type="match status" value="1"/>
</dbReference>
<dbReference type="STRING" id="114155.A0A4V6MWD9"/>
<dbReference type="PANTHER" id="PTHR21310">
    <property type="entry name" value="AMINOGLYCOSIDE PHOSPHOTRANSFERASE-RELATED-RELATED"/>
    <property type="match status" value="1"/>
</dbReference>
<evidence type="ECO:0000313" key="4">
    <source>
        <dbReference type="Proteomes" id="UP000292082"/>
    </source>
</evidence>
<evidence type="ECO:0000313" key="3">
    <source>
        <dbReference type="EMBL" id="TBU55876.1"/>
    </source>
</evidence>
<accession>A0A4V6MWD9</accession>
<name>A0A4V6MWD9_9APHY</name>
<evidence type="ECO:0000313" key="2">
    <source>
        <dbReference type="EMBL" id="TBU27869.1"/>
    </source>
</evidence>
<dbReference type="PANTHER" id="PTHR21310:SF39">
    <property type="entry name" value="AMINOGLYCOSIDE PHOSPHOTRANSFERASE DOMAIN-CONTAINING PROTEIN"/>
    <property type="match status" value="1"/>
</dbReference>
<reference evidence="2 4" key="1">
    <citation type="submission" date="2019-01" db="EMBL/GenBank/DDBJ databases">
        <title>Draft genome sequences of three monokaryotic isolates of the white-rot basidiomycete fungus Dichomitus squalens.</title>
        <authorList>
            <consortium name="DOE Joint Genome Institute"/>
            <person name="Lopez S.C."/>
            <person name="Andreopoulos B."/>
            <person name="Pangilinan J."/>
            <person name="Lipzen A."/>
            <person name="Riley R."/>
            <person name="Ahrendt S."/>
            <person name="Ng V."/>
            <person name="Barry K."/>
            <person name="Daum C."/>
            <person name="Grigoriev I.V."/>
            <person name="Hilden K.S."/>
            <person name="Makela M.R."/>
            <person name="de Vries R.P."/>
        </authorList>
    </citation>
    <scope>NUCLEOTIDE SEQUENCE [LARGE SCALE GENOMIC DNA]</scope>
    <source>
        <strain evidence="3 4">CBS 464.89</strain>
        <strain evidence="2">OM18370.1</strain>
    </source>
</reference>
<organism evidence="2">
    <name type="scientific">Dichomitus squalens</name>
    <dbReference type="NCBI Taxonomy" id="114155"/>
    <lineage>
        <taxon>Eukaryota</taxon>
        <taxon>Fungi</taxon>
        <taxon>Dikarya</taxon>
        <taxon>Basidiomycota</taxon>
        <taxon>Agaricomycotina</taxon>
        <taxon>Agaricomycetes</taxon>
        <taxon>Polyporales</taxon>
        <taxon>Polyporaceae</taxon>
        <taxon>Dichomitus</taxon>
    </lineage>
</organism>
<dbReference type="Gene3D" id="3.90.1200.10">
    <property type="match status" value="1"/>
</dbReference>
<dbReference type="OMA" id="YSALMIW"/>
<gene>
    <name evidence="3" type="ORF">BD310DRAFT_1040860</name>
    <name evidence="2" type="ORF">BD311DRAFT_788855</name>
</gene>
<protein>
    <submittedName>
        <fullName evidence="2">Kinase-like domain-containing protein</fullName>
    </submittedName>
</protein>
<evidence type="ECO:0000259" key="1">
    <source>
        <dbReference type="Pfam" id="PF01636"/>
    </source>
</evidence>
<dbReference type="OrthoDB" id="4177236at2759"/>
<keyword evidence="2" id="KW-0808">Transferase</keyword>
<dbReference type="InterPro" id="IPR011009">
    <property type="entry name" value="Kinase-like_dom_sf"/>
</dbReference>
<sequence length="300" mass="34277">MATMSTANVASQNSHLLSAEKLPSWADISSLSDEELFALYDSCEQRFPQLSSVNFKSVCRIASDAVMKAGGIMQHVEPVTMSLVRGSTTILLPTVLRSLNANGRLGFIMDYIPGQTVAQCWSRLGLWQRFRLCWTIRGYIRQLRRVVIPGITRSELFPGPIGDEPQLCYGPMFSHDYGGGPFASYEELTTWFMHKLDVNRNIRKTPTEDITFDSSLPLVLTHLDISPHNVVVDNNSRIWLIDWEFAGFYPQWFEYVAMRSTWEIAGRWKRWIIGFMAGFYERQTRFISEIGWAIGTGHFL</sequence>
<dbReference type="EMBL" id="ML145161">
    <property type="protein sequence ID" value="TBU55876.1"/>
    <property type="molecule type" value="Genomic_DNA"/>
</dbReference>
<dbReference type="InterPro" id="IPR002575">
    <property type="entry name" value="Aminoglycoside_PTrfase"/>
</dbReference>
<dbReference type="InterPro" id="IPR051678">
    <property type="entry name" value="AGP_Transferase"/>
</dbReference>
<proteinExistence type="predicted"/>
<dbReference type="SUPFAM" id="SSF56112">
    <property type="entry name" value="Protein kinase-like (PK-like)"/>
    <property type="match status" value="1"/>
</dbReference>
<dbReference type="GO" id="GO:0016301">
    <property type="term" value="F:kinase activity"/>
    <property type="evidence" value="ECO:0007669"/>
    <property type="project" value="UniProtKB-KW"/>
</dbReference>
<feature type="domain" description="Aminoglycoside phosphotransferase" evidence="1">
    <location>
        <begin position="215"/>
        <end position="266"/>
    </location>
</feature>
<dbReference type="AlphaFoldDB" id="A0A4V6MWD9"/>
<keyword evidence="2" id="KW-0418">Kinase</keyword>
<keyword evidence="4" id="KW-1185">Reference proteome</keyword>
<dbReference type="Proteomes" id="UP000292957">
    <property type="component" value="Unassembled WGS sequence"/>
</dbReference>